<feature type="domain" description="Methyltransferase" evidence="4">
    <location>
        <begin position="92"/>
        <end position="184"/>
    </location>
</feature>
<dbReference type="InterPro" id="IPR041698">
    <property type="entry name" value="Methyltransf_25"/>
</dbReference>
<feature type="compositionally biased region" description="Low complexity" evidence="3">
    <location>
        <begin position="19"/>
        <end position="28"/>
    </location>
</feature>
<reference evidence="5 6" key="1">
    <citation type="submission" date="2018-06" db="EMBL/GenBank/DDBJ databases">
        <title>Streptomyces reniochalinae sp. nov. and Streptomyces diacarnus sp. nov. from marine sponges.</title>
        <authorList>
            <person name="Li L."/>
        </authorList>
    </citation>
    <scope>NUCLEOTIDE SEQUENCE [LARGE SCALE GENOMIC DNA]</scope>
    <source>
        <strain evidence="5 6">LHW51701</strain>
    </source>
</reference>
<evidence type="ECO:0000256" key="3">
    <source>
        <dbReference type="SAM" id="MobiDB-lite"/>
    </source>
</evidence>
<dbReference type="EMBL" id="QOIN01000047">
    <property type="protein sequence ID" value="RCG20472.1"/>
    <property type="molecule type" value="Genomic_DNA"/>
</dbReference>
<dbReference type="GO" id="GO:0008168">
    <property type="term" value="F:methyltransferase activity"/>
    <property type="evidence" value="ECO:0007669"/>
    <property type="project" value="UniProtKB-KW"/>
</dbReference>
<dbReference type="Gene3D" id="3.40.50.150">
    <property type="entry name" value="Vaccinia Virus protein VP39"/>
    <property type="match status" value="1"/>
</dbReference>
<proteinExistence type="predicted"/>
<name>A0A367ERY7_9ACTN</name>
<dbReference type="SUPFAM" id="SSF53335">
    <property type="entry name" value="S-adenosyl-L-methionine-dependent methyltransferases"/>
    <property type="match status" value="1"/>
</dbReference>
<dbReference type="PANTHER" id="PTHR43861">
    <property type="entry name" value="TRANS-ACONITATE 2-METHYLTRANSFERASE-RELATED"/>
    <property type="match status" value="1"/>
</dbReference>
<feature type="region of interest" description="Disordered" evidence="3">
    <location>
        <begin position="1"/>
        <end position="41"/>
    </location>
</feature>
<evidence type="ECO:0000313" key="6">
    <source>
        <dbReference type="Proteomes" id="UP000252914"/>
    </source>
</evidence>
<dbReference type="GO" id="GO:0017000">
    <property type="term" value="P:antibiotic biosynthetic process"/>
    <property type="evidence" value="ECO:0007669"/>
    <property type="project" value="UniProtKB-ARBA"/>
</dbReference>
<organism evidence="5 6">
    <name type="scientific">Streptomyces diacarni</name>
    <dbReference type="NCBI Taxonomy" id="2800381"/>
    <lineage>
        <taxon>Bacteria</taxon>
        <taxon>Bacillati</taxon>
        <taxon>Actinomycetota</taxon>
        <taxon>Actinomycetes</taxon>
        <taxon>Kitasatosporales</taxon>
        <taxon>Streptomycetaceae</taxon>
        <taxon>Streptomyces</taxon>
    </lineage>
</organism>
<dbReference type="PANTHER" id="PTHR43861:SF1">
    <property type="entry name" value="TRANS-ACONITATE 2-METHYLTRANSFERASE"/>
    <property type="match status" value="1"/>
</dbReference>
<dbReference type="AlphaFoldDB" id="A0A367ERY7"/>
<gene>
    <name evidence="5" type="ORF">DTL70_19265</name>
</gene>
<sequence length="257" mass="27352">MRRTTSRFPRGFDRQPGRSPAVSSSAGLGASGTAGSGAGAYDGFDRTSIDRTGQSEAFDAIGDRYDEAFPHKEGQIAGTAWLSDQLAPGSRVLDVGCGTGLPTARQLADAGHKVVGLDLSSSMLKLCRDNVPESECRKLDVADLESAGLGPFDGVAAFFSLLMLPRAEIPFALRTLHGQLRGEGPLVLGMVEADVTDFAIPFLGNAIRVSGYLRDELRGVVQDAGFDIVEEDARAYAPASTDVPPEIQLFLHCRRRP</sequence>
<keyword evidence="6" id="KW-1185">Reference proteome</keyword>
<evidence type="ECO:0000259" key="4">
    <source>
        <dbReference type="Pfam" id="PF13649"/>
    </source>
</evidence>
<evidence type="ECO:0000256" key="1">
    <source>
        <dbReference type="ARBA" id="ARBA00022603"/>
    </source>
</evidence>
<keyword evidence="1 5" id="KW-0489">Methyltransferase</keyword>
<keyword evidence="2 5" id="KW-0808">Transferase</keyword>
<comment type="caution">
    <text evidence="5">The sequence shown here is derived from an EMBL/GenBank/DDBJ whole genome shotgun (WGS) entry which is preliminary data.</text>
</comment>
<dbReference type="GO" id="GO:0032259">
    <property type="term" value="P:methylation"/>
    <property type="evidence" value="ECO:0007669"/>
    <property type="project" value="UniProtKB-KW"/>
</dbReference>
<feature type="compositionally biased region" description="Gly residues" evidence="3">
    <location>
        <begin position="29"/>
        <end position="40"/>
    </location>
</feature>
<accession>A0A367ERY7</accession>
<evidence type="ECO:0000313" key="5">
    <source>
        <dbReference type="EMBL" id="RCG20472.1"/>
    </source>
</evidence>
<dbReference type="CDD" id="cd02440">
    <property type="entry name" value="AdoMet_MTases"/>
    <property type="match status" value="1"/>
</dbReference>
<dbReference type="InterPro" id="IPR029063">
    <property type="entry name" value="SAM-dependent_MTases_sf"/>
</dbReference>
<dbReference type="Pfam" id="PF13649">
    <property type="entry name" value="Methyltransf_25"/>
    <property type="match status" value="1"/>
</dbReference>
<dbReference type="Proteomes" id="UP000252914">
    <property type="component" value="Unassembled WGS sequence"/>
</dbReference>
<protein>
    <submittedName>
        <fullName evidence="5">Class I SAM-dependent methyltransferase</fullName>
    </submittedName>
</protein>
<evidence type="ECO:0000256" key="2">
    <source>
        <dbReference type="ARBA" id="ARBA00022679"/>
    </source>
</evidence>